<keyword evidence="2" id="KW-0560">Oxidoreductase</keyword>
<gene>
    <name evidence="4" type="ORF">UFOPK3167_00801</name>
</gene>
<accession>A0A6J7A7B6</accession>
<dbReference type="InterPro" id="IPR016162">
    <property type="entry name" value="Ald_DH_N"/>
</dbReference>
<organism evidence="4">
    <name type="scientific">freshwater metagenome</name>
    <dbReference type="NCBI Taxonomy" id="449393"/>
    <lineage>
        <taxon>unclassified sequences</taxon>
        <taxon>metagenomes</taxon>
        <taxon>ecological metagenomes</taxon>
    </lineage>
</organism>
<dbReference type="Gene3D" id="3.40.309.10">
    <property type="entry name" value="Aldehyde Dehydrogenase, Chain A, domain 2"/>
    <property type="match status" value="1"/>
</dbReference>
<dbReference type="InterPro" id="IPR050740">
    <property type="entry name" value="Aldehyde_DH_Superfamily"/>
</dbReference>
<dbReference type="FunFam" id="3.40.309.10:FF:000009">
    <property type="entry name" value="Aldehyde dehydrogenase A"/>
    <property type="match status" value="1"/>
</dbReference>
<dbReference type="PANTHER" id="PTHR43353">
    <property type="entry name" value="SUCCINATE-SEMIALDEHYDE DEHYDROGENASE, MITOCHONDRIAL"/>
    <property type="match status" value="1"/>
</dbReference>
<evidence type="ECO:0000256" key="1">
    <source>
        <dbReference type="ARBA" id="ARBA00009986"/>
    </source>
</evidence>
<dbReference type="InterPro" id="IPR016161">
    <property type="entry name" value="Ald_DH/histidinol_DH"/>
</dbReference>
<protein>
    <submittedName>
        <fullName evidence="4">Unannotated protein</fullName>
    </submittedName>
</protein>
<dbReference type="AlphaFoldDB" id="A0A6J7A7B6"/>
<evidence type="ECO:0000256" key="2">
    <source>
        <dbReference type="ARBA" id="ARBA00023002"/>
    </source>
</evidence>
<dbReference type="InterPro" id="IPR016163">
    <property type="entry name" value="Ald_DH_C"/>
</dbReference>
<sequence>MPLSLHASSRWVAEFCPQLNLIDNEWRSSEDQEFIEIVDPSNEQVVATVPLSTAAQVNDALASVSKSQKPWAEVSSWKRSEYLRTIANIMRRDVDSYARVMTLEQGKPIEQAKGEILAAADQFDWNADEARRIYGRIVSAKNENDQIHIYRQPIGPVASFAAWNFPSLLPARKISAALAAGCTVIAVPAFESPLSCLLIGKAAIEAGLPAGVLNMVTGDAAMISQIIMDSDVVRKVSLTGSVPVGAITLARAANSIKPVTVELGGHSAVIVLEDANVDEAAKLCAAGKYRNAGQVCISASRFFVHESISERFIAKFLEHARTIKVGIGSDPGVDMGPLGSKKRMSVMHEMIADAKSKGAVVALGGSASDEFSEGYFFQPTVLINVKSDMVVMTEETFGPVAPIATFSNLEEVIQMANSTPYGLAGFIFTNDLNNALQIGLRLEVGMVGINNLTIATAEAPFGGVKSSGFGREGGAEGIEEFLITKYINARMGRVTL</sequence>
<dbReference type="PANTHER" id="PTHR43353:SF5">
    <property type="entry name" value="SUCCINATE-SEMIALDEHYDE DEHYDROGENASE, MITOCHONDRIAL"/>
    <property type="match status" value="1"/>
</dbReference>
<dbReference type="EMBL" id="CAFABF010000035">
    <property type="protein sequence ID" value="CAB4828654.1"/>
    <property type="molecule type" value="Genomic_DNA"/>
</dbReference>
<name>A0A6J7A7B6_9ZZZZ</name>
<dbReference type="GO" id="GO:0009450">
    <property type="term" value="P:gamma-aminobutyric acid catabolic process"/>
    <property type="evidence" value="ECO:0007669"/>
    <property type="project" value="TreeGrafter"/>
</dbReference>
<evidence type="ECO:0000313" key="4">
    <source>
        <dbReference type="EMBL" id="CAB4828654.1"/>
    </source>
</evidence>
<dbReference type="SUPFAM" id="SSF53720">
    <property type="entry name" value="ALDH-like"/>
    <property type="match status" value="1"/>
</dbReference>
<dbReference type="Pfam" id="PF00171">
    <property type="entry name" value="Aldedh"/>
    <property type="match status" value="1"/>
</dbReference>
<comment type="similarity">
    <text evidence="1">Belongs to the aldehyde dehydrogenase family.</text>
</comment>
<proteinExistence type="inferred from homology"/>
<dbReference type="FunFam" id="3.40.605.10:FF:000007">
    <property type="entry name" value="NAD/NADP-dependent betaine aldehyde dehydrogenase"/>
    <property type="match status" value="1"/>
</dbReference>
<dbReference type="Gene3D" id="3.40.605.10">
    <property type="entry name" value="Aldehyde Dehydrogenase, Chain A, domain 1"/>
    <property type="match status" value="1"/>
</dbReference>
<dbReference type="GO" id="GO:0004777">
    <property type="term" value="F:succinate-semialdehyde dehydrogenase (NAD+) activity"/>
    <property type="evidence" value="ECO:0007669"/>
    <property type="project" value="TreeGrafter"/>
</dbReference>
<feature type="domain" description="Aldehyde dehydrogenase" evidence="3">
    <location>
        <begin position="26"/>
        <end position="486"/>
    </location>
</feature>
<reference evidence="4" key="1">
    <citation type="submission" date="2020-05" db="EMBL/GenBank/DDBJ databases">
        <authorList>
            <person name="Chiriac C."/>
            <person name="Salcher M."/>
            <person name="Ghai R."/>
            <person name="Kavagutti S V."/>
        </authorList>
    </citation>
    <scope>NUCLEOTIDE SEQUENCE</scope>
</reference>
<dbReference type="InterPro" id="IPR015590">
    <property type="entry name" value="Aldehyde_DH_dom"/>
</dbReference>
<evidence type="ECO:0000259" key="3">
    <source>
        <dbReference type="Pfam" id="PF00171"/>
    </source>
</evidence>
<dbReference type="CDD" id="cd07103">
    <property type="entry name" value="ALDH_F5_SSADH_GabD"/>
    <property type="match status" value="1"/>
</dbReference>